<dbReference type="PANTHER" id="PTHR22847">
    <property type="entry name" value="WD40 REPEAT PROTEIN"/>
    <property type="match status" value="1"/>
</dbReference>
<keyword evidence="3" id="KW-0677">Repeat</keyword>
<comment type="caution">
    <text evidence="8">The sequence shown here is derived from an EMBL/GenBank/DDBJ whole genome shotgun (WGS) entry which is preliminary data.</text>
</comment>
<protein>
    <recommendedName>
        <fullName evidence="5">Mitochondrial division protein 1</fullName>
    </recommendedName>
</protein>
<proteinExistence type="inferred from homology"/>
<dbReference type="PANTHER" id="PTHR22847:SF637">
    <property type="entry name" value="WD REPEAT DOMAIN 5B"/>
    <property type="match status" value="1"/>
</dbReference>
<gene>
    <name evidence="8" type="ORF">N7505_008691</name>
</gene>
<dbReference type="InterPro" id="IPR001680">
    <property type="entry name" value="WD40_rpt"/>
</dbReference>
<accession>A0ABQ8WB82</accession>
<dbReference type="PROSITE" id="PS50082">
    <property type="entry name" value="WD_REPEATS_2"/>
    <property type="match status" value="2"/>
</dbReference>
<evidence type="ECO:0000256" key="5">
    <source>
        <dbReference type="ARBA" id="ARBA00039789"/>
    </source>
</evidence>
<feature type="repeat" description="WD" evidence="7">
    <location>
        <begin position="33"/>
        <end position="69"/>
    </location>
</feature>
<dbReference type="EMBL" id="JAPVEB010000006">
    <property type="protein sequence ID" value="KAJ5261824.1"/>
    <property type="molecule type" value="Genomic_DNA"/>
</dbReference>
<sequence length="127" mass="14105">MGFSSDSRLLASGTYEGIVCVWDLATGSLYQTIDGHSEWVDSLAFSPDNRLLATCSADYTLCLWNLATGVLDDFAMSFSLPMNLYISIEDIGWIKINRERILWLPVESRPRLFKINGNTLALGHALG</sequence>
<comment type="subcellular location">
    <subcellularLocation>
        <location evidence="1">Mitochondrion outer membrane</location>
        <topology evidence="1">Peripheral membrane protein</topology>
        <orientation evidence="1">Cytoplasmic side</orientation>
    </subcellularLocation>
</comment>
<reference evidence="8 9" key="1">
    <citation type="journal article" date="2023" name="IMA Fungus">
        <title>Comparative genomic study of the Penicillium genus elucidates a diverse pangenome and 15 lateral gene transfer events.</title>
        <authorList>
            <person name="Petersen C."/>
            <person name="Sorensen T."/>
            <person name="Nielsen M.R."/>
            <person name="Sondergaard T.E."/>
            <person name="Sorensen J.L."/>
            <person name="Fitzpatrick D.A."/>
            <person name="Frisvad J.C."/>
            <person name="Nielsen K.L."/>
        </authorList>
    </citation>
    <scope>NUCLEOTIDE SEQUENCE [LARGE SCALE GENOMIC DNA]</scope>
    <source>
        <strain evidence="8 9">IBT 3361</strain>
    </source>
</reference>
<evidence type="ECO:0000256" key="6">
    <source>
        <dbReference type="ARBA" id="ARBA00043913"/>
    </source>
</evidence>
<evidence type="ECO:0000256" key="3">
    <source>
        <dbReference type="ARBA" id="ARBA00022737"/>
    </source>
</evidence>
<dbReference type="Gene3D" id="2.130.10.10">
    <property type="entry name" value="YVTN repeat-like/Quinoprotein amine dehydrogenase"/>
    <property type="match status" value="1"/>
</dbReference>
<evidence type="ECO:0000256" key="1">
    <source>
        <dbReference type="ARBA" id="ARBA00004570"/>
    </source>
</evidence>
<evidence type="ECO:0000256" key="4">
    <source>
        <dbReference type="ARBA" id="ARBA00038415"/>
    </source>
</evidence>
<evidence type="ECO:0000256" key="7">
    <source>
        <dbReference type="PROSITE-ProRule" id="PRU00221"/>
    </source>
</evidence>
<feature type="repeat" description="WD" evidence="7">
    <location>
        <begin position="1"/>
        <end position="32"/>
    </location>
</feature>
<evidence type="ECO:0000313" key="9">
    <source>
        <dbReference type="Proteomes" id="UP001220256"/>
    </source>
</evidence>
<comment type="similarity">
    <text evidence="4">Belongs to the WD repeat MDV1/CAF4 family.</text>
</comment>
<dbReference type="InterPro" id="IPR019775">
    <property type="entry name" value="WD40_repeat_CS"/>
</dbReference>
<dbReference type="Pfam" id="PF00400">
    <property type="entry name" value="WD40"/>
    <property type="match status" value="2"/>
</dbReference>
<comment type="function">
    <text evidence="6">Involved in mitochondrial fission. Acts as an adapter protein required to form mitochondrial fission complexes. Formation of these complexes is required to promote constriction and fission of the mitochondrial compartment at a late step in mitochondrial division.</text>
</comment>
<evidence type="ECO:0000313" key="8">
    <source>
        <dbReference type="EMBL" id="KAJ5261824.1"/>
    </source>
</evidence>
<dbReference type="PROSITE" id="PS50294">
    <property type="entry name" value="WD_REPEATS_REGION"/>
    <property type="match status" value="2"/>
</dbReference>
<dbReference type="PROSITE" id="PS00678">
    <property type="entry name" value="WD_REPEATS_1"/>
    <property type="match status" value="1"/>
</dbReference>
<dbReference type="InterPro" id="IPR015943">
    <property type="entry name" value="WD40/YVTN_repeat-like_dom_sf"/>
</dbReference>
<keyword evidence="2 7" id="KW-0853">WD repeat</keyword>
<evidence type="ECO:0000256" key="2">
    <source>
        <dbReference type="ARBA" id="ARBA00022574"/>
    </source>
</evidence>
<organism evidence="8 9">
    <name type="scientific">Penicillium chrysogenum</name>
    <name type="common">Penicillium notatum</name>
    <dbReference type="NCBI Taxonomy" id="5076"/>
    <lineage>
        <taxon>Eukaryota</taxon>
        <taxon>Fungi</taxon>
        <taxon>Dikarya</taxon>
        <taxon>Ascomycota</taxon>
        <taxon>Pezizomycotina</taxon>
        <taxon>Eurotiomycetes</taxon>
        <taxon>Eurotiomycetidae</taxon>
        <taxon>Eurotiales</taxon>
        <taxon>Aspergillaceae</taxon>
        <taxon>Penicillium</taxon>
        <taxon>Penicillium chrysogenum species complex</taxon>
    </lineage>
</organism>
<keyword evidence="9" id="KW-1185">Reference proteome</keyword>
<dbReference type="SUPFAM" id="SSF50978">
    <property type="entry name" value="WD40 repeat-like"/>
    <property type="match status" value="1"/>
</dbReference>
<dbReference type="InterPro" id="IPR036322">
    <property type="entry name" value="WD40_repeat_dom_sf"/>
</dbReference>
<dbReference type="Proteomes" id="UP001220256">
    <property type="component" value="Unassembled WGS sequence"/>
</dbReference>
<dbReference type="SMART" id="SM00320">
    <property type="entry name" value="WD40"/>
    <property type="match status" value="1"/>
</dbReference>
<name>A0ABQ8WB82_PENCH</name>